<feature type="domain" description="ABC transporter" evidence="4">
    <location>
        <begin position="7"/>
        <end position="257"/>
    </location>
</feature>
<dbReference type="Gene3D" id="3.40.50.300">
    <property type="entry name" value="P-loop containing nucleotide triphosphate hydrolases"/>
    <property type="match status" value="1"/>
</dbReference>
<keyword evidence="1" id="KW-0813">Transport</keyword>
<dbReference type="InterPro" id="IPR050319">
    <property type="entry name" value="ABC_transp_ATP-bind"/>
</dbReference>
<protein>
    <submittedName>
        <fullName evidence="5">Peptide/nickel transport system ATP-binding protein/oligopeptide transport system ATP-binding protein</fullName>
    </submittedName>
</protein>
<gene>
    <name evidence="5" type="ORF">C7380_11565</name>
</gene>
<dbReference type="SMART" id="SM00382">
    <property type="entry name" value="AAA"/>
    <property type="match status" value="1"/>
</dbReference>
<reference evidence="5 6" key="1">
    <citation type="submission" date="2018-05" db="EMBL/GenBank/DDBJ databases">
        <title>Genomic Encyclopedia of Type Strains, Phase IV (KMG-IV): sequencing the most valuable type-strain genomes for metagenomic binning, comparative biology and taxonomic classification.</title>
        <authorList>
            <person name="Goeker M."/>
        </authorList>
    </citation>
    <scope>NUCLEOTIDE SEQUENCE [LARGE SCALE GENOMIC DNA]</scope>
    <source>
        <strain evidence="5 6">DSM 24906</strain>
    </source>
</reference>
<keyword evidence="2" id="KW-0547">Nucleotide-binding</keyword>
<dbReference type="Pfam" id="PF00005">
    <property type="entry name" value="ABC_tran"/>
    <property type="match status" value="1"/>
</dbReference>
<organism evidence="5 6">
    <name type="scientific">Oceanotoga teriensis</name>
    <dbReference type="NCBI Taxonomy" id="515440"/>
    <lineage>
        <taxon>Bacteria</taxon>
        <taxon>Thermotogati</taxon>
        <taxon>Thermotogota</taxon>
        <taxon>Thermotogae</taxon>
        <taxon>Petrotogales</taxon>
        <taxon>Petrotogaceae</taxon>
        <taxon>Oceanotoga</taxon>
    </lineage>
</organism>
<evidence type="ECO:0000256" key="3">
    <source>
        <dbReference type="ARBA" id="ARBA00022840"/>
    </source>
</evidence>
<proteinExistence type="predicted"/>
<dbReference type="NCBIfam" id="TIGR01727">
    <property type="entry name" value="oligo_HPY"/>
    <property type="match status" value="1"/>
</dbReference>
<keyword evidence="3 5" id="KW-0067">ATP-binding</keyword>
<name>A0AA45C5M9_9BACT</name>
<dbReference type="RefSeq" id="WP_109605566.1">
    <property type="nucleotide sequence ID" value="NZ_JAMHJO010000004.1"/>
</dbReference>
<dbReference type="CDD" id="cd03257">
    <property type="entry name" value="ABC_NikE_OppD_transporters"/>
    <property type="match status" value="1"/>
</dbReference>
<keyword evidence="6" id="KW-1185">Reference proteome</keyword>
<dbReference type="Pfam" id="PF08352">
    <property type="entry name" value="oligo_HPY"/>
    <property type="match status" value="1"/>
</dbReference>
<dbReference type="Proteomes" id="UP000245921">
    <property type="component" value="Unassembled WGS sequence"/>
</dbReference>
<dbReference type="GO" id="GO:0016887">
    <property type="term" value="F:ATP hydrolysis activity"/>
    <property type="evidence" value="ECO:0007669"/>
    <property type="project" value="InterPro"/>
</dbReference>
<dbReference type="InterPro" id="IPR013563">
    <property type="entry name" value="Oligopep_ABC_C"/>
</dbReference>
<evidence type="ECO:0000313" key="6">
    <source>
        <dbReference type="Proteomes" id="UP000245921"/>
    </source>
</evidence>
<dbReference type="InterPro" id="IPR003593">
    <property type="entry name" value="AAA+_ATPase"/>
</dbReference>
<dbReference type="InterPro" id="IPR027417">
    <property type="entry name" value="P-loop_NTPase"/>
</dbReference>
<evidence type="ECO:0000313" key="5">
    <source>
        <dbReference type="EMBL" id="PWJ89339.1"/>
    </source>
</evidence>
<evidence type="ECO:0000256" key="1">
    <source>
        <dbReference type="ARBA" id="ARBA00022448"/>
    </source>
</evidence>
<dbReference type="FunFam" id="3.40.50.300:FF:000016">
    <property type="entry name" value="Oligopeptide ABC transporter ATP-binding component"/>
    <property type="match status" value="1"/>
</dbReference>
<dbReference type="GO" id="GO:0055085">
    <property type="term" value="P:transmembrane transport"/>
    <property type="evidence" value="ECO:0007669"/>
    <property type="project" value="UniProtKB-ARBA"/>
</dbReference>
<dbReference type="EMBL" id="QGGI01000015">
    <property type="protein sequence ID" value="PWJ89339.1"/>
    <property type="molecule type" value="Genomic_DNA"/>
</dbReference>
<dbReference type="SUPFAM" id="SSF52540">
    <property type="entry name" value="P-loop containing nucleoside triphosphate hydrolases"/>
    <property type="match status" value="1"/>
</dbReference>
<dbReference type="GO" id="GO:0015833">
    <property type="term" value="P:peptide transport"/>
    <property type="evidence" value="ECO:0007669"/>
    <property type="project" value="InterPro"/>
</dbReference>
<sequence length="324" mass="37551">MKNDYILEVNNLKTYFKQPKRKLFKKTEYLKAVNGVNFKVRKGEVFGLVGESGCGKSTTGQTIVKLIQATDGEIIFNGKDILKLKNRDLKELRRNIQIIFQDPYSSLNPKKRIGWILEEPLKNYDYKNTRKRKEKVCEMLEIAGFSKEFYNRYPHELSGGQRQRIIILHALMLNPQLVISDEAVSALDVSVQAQILNLMKRLQNEFNLTYIFISHDLNVVYYISDRIAVMYFGEIVEIADVEELYNNPLHPYTKALLSAIPKIDKTTGKKRIILKGDVPDPLNPPEGCPFHTRCPNVMEICKNKKPEMIENLNKHKVMCHLYQK</sequence>
<dbReference type="PANTHER" id="PTHR43776">
    <property type="entry name" value="TRANSPORT ATP-BINDING PROTEIN"/>
    <property type="match status" value="1"/>
</dbReference>
<dbReference type="GO" id="GO:0005524">
    <property type="term" value="F:ATP binding"/>
    <property type="evidence" value="ECO:0007669"/>
    <property type="project" value="UniProtKB-KW"/>
</dbReference>
<accession>A0AA45C5M9</accession>
<dbReference type="InterPro" id="IPR003439">
    <property type="entry name" value="ABC_transporter-like_ATP-bd"/>
</dbReference>
<evidence type="ECO:0000259" key="4">
    <source>
        <dbReference type="PROSITE" id="PS50893"/>
    </source>
</evidence>
<dbReference type="PANTHER" id="PTHR43776:SF8">
    <property type="entry name" value="ABC TRANSPORTER, ATP-BINDING PROTEIN"/>
    <property type="match status" value="1"/>
</dbReference>
<comment type="caution">
    <text evidence="5">The sequence shown here is derived from an EMBL/GenBank/DDBJ whole genome shotgun (WGS) entry which is preliminary data.</text>
</comment>
<evidence type="ECO:0000256" key="2">
    <source>
        <dbReference type="ARBA" id="ARBA00022741"/>
    </source>
</evidence>
<dbReference type="AlphaFoldDB" id="A0AA45C5M9"/>
<dbReference type="PROSITE" id="PS50893">
    <property type="entry name" value="ABC_TRANSPORTER_2"/>
    <property type="match status" value="1"/>
</dbReference>